<sequence length="153" mass="16413">MDYPIKTLSQLRPILKGFRKAAGMTQATVANHLGVTQQTYAQLEANPATVSIERLLKVLRVLGVSLVLTPAGVETHQDVMAPSPASAETQQRPTRNIRAKKQASMVEPTSALTGTPASAGKKKRAPANTGADNATTGKRHLPPQAVIKKRENW</sequence>
<protein>
    <submittedName>
        <fullName evidence="3">XRE family transcriptional regulator</fullName>
    </submittedName>
</protein>
<gene>
    <name evidence="3" type="ORF">DWV00_10005</name>
</gene>
<feature type="domain" description="HTH cro/C1-type" evidence="2">
    <location>
        <begin position="15"/>
        <end position="69"/>
    </location>
</feature>
<dbReference type="Pfam" id="PF01381">
    <property type="entry name" value="HTH_3"/>
    <property type="match status" value="1"/>
</dbReference>
<feature type="region of interest" description="Disordered" evidence="1">
    <location>
        <begin position="77"/>
        <end position="153"/>
    </location>
</feature>
<dbReference type="GO" id="GO:0003677">
    <property type="term" value="F:DNA binding"/>
    <property type="evidence" value="ECO:0007669"/>
    <property type="project" value="InterPro"/>
</dbReference>
<dbReference type="InterPro" id="IPR010982">
    <property type="entry name" value="Lambda_DNA-bd_dom_sf"/>
</dbReference>
<evidence type="ECO:0000313" key="3">
    <source>
        <dbReference type="EMBL" id="RDU98614.1"/>
    </source>
</evidence>
<keyword evidence="4" id="KW-1185">Reference proteome</keyword>
<evidence type="ECO:0000256" key="1">
    <source>
        <dbReference type="SAM" id="MobiDB-lite"/>
    </source>
</evidence>
<accession>A0A3D8K144</accession>
<dbReference type="InterPro" id="IPR001387">
    <property type="entry name" value="Cro/C1-type_HTH"/>
</dbReference>
<name>A0A3D8K144_9BURK</name>
<reference evidence="3 4" key="1">
    <citation type="submission" date="2018-08" db="EMBL/GenBank/DDBJ databases">
        <title>Paraburkholderia sp. DHOM06 isolated from forest soil.</title>
        <authorList>
            <person name="Gao Z.-H."/>
            <person name="Qiu L.-H."/>
        </authorList>
    </citation>
    <scope>NUCLEOTIDE SEQUENCE [LARGE SCALE GENOMIC DNA]</scope>
    <source>
        <strain evidence="3 4">DHOM06</strain>
    </source>
</reference>
<dbReference type="SUPFAM" id="SSF47413">
    <property type="entry name" value="lambda repressor-like DNA-binding domains"/>
    <property type="match status" value="1"/>
</dbReference>
<dbReference type="RefSeq" id="WP_115533430.1">
    <property type="nucleotide sequence ID" value="NZ_QRGA01000006.1"/>
</dbReference>
<evidence type="ECO:0000259" key="2">
    <source>
        <dbReference type="PROSITE" id="PS50943"/>
    </source>
</evidence>
<evidence type="ECO:0000313" key="4">
    <source>
        <dbReference type="Proteomes" id="UP000256838"/>
    </source>
</evidence>
<dbReference type="Proteomes" id="UP000256838">
    <property type="component" value="Unassembled WGS sequence"/>
</dbReference>
<dbReference type="OrthoDB" id="5957901at2"/>
<dbReference type="SMART" id="SM00530">
    <property type="entry name" value="HTH_XRE"/>
    <property type="match status" value="1"/>
</dbReference>
<comment type="caution">
    <text evidence="3">The sequence shown here is derived from an EMBL/GenBank/DDBJ whole genome shotgun (WGS) entry which is preliminary data.</text>
</comment>
<dbReference type="Gene3D" id="1.10.260.40">
    <property type="entry name" value="lambda repressor-like DNA-binding domains"/>
    <property type="match status" value="1"/>
</dbReference>
<organism evidence="3 4">
    <name type="scientific">Trinickia dinghuensis</name>
    <dbReference type="NCBI Taxonomy" id="2291023"/>
    <lineage>
        <taxon>Bacteria</taxon>
        <taxon>Pseudomonadati</taxon>
        <taxon>Pseudomonadota</taxon>
        <taxon>Betaproteobacteria</taxon>
        <taxon>Burkholderiales</taxon>
        <taxon>Burkholderiaceae</taxon>
        <taxon>Trinickia</taxon>
    </lineage>
</organism>
<dbReference type="PROSITE" id="PS50943">
    <property type="entry name" value="HTH_CROC1"/>
    <property type="match status" value="1"/>
</dbReference>
<dbReference type="EMBL" id="QRGA01000006">
    <property type="protein sequence ID" value="RDU98614.1"/>
    <property type="molecule type" value="Genomic_DNA"/>
</dbReference>
<proteinExistence type="predicted"/>
<dbReference type="CDD" id="cd00093">
    <property type="entry name" value="HTH_XRE"/>
    <property type="match status" value="1"/>
</dbReference>
<dbReference type="AlphaFoldDB" id="A0A3D8K144"/>